<dbReference type="OrthoDB" id="1938621at2759"/>
<dbReference type="InterPro" id="IPR016092">
    <property type="entry name" value="ATAP"/>
</dbReference>
<organism evidence="4 5">
    <name type="scientific">Russula ochroleuca</name>
    <dbReference type="NCBI Taxonomy" id="152965"/>
    <lineage>
        <taxon>Eukaryota</taxon>
        <taxon>Fungi</taxon>
        <taxon>Dikarya</taxon>
        <taxon>Basidiomycota</taxon>
        <taxon>Agaricomycotina</taxon>
        <taxon>Agaricomycetes</taxon>
        <taxon>Russulales</taxon>
        <taxon>Russulaceae</taxon>
        <taxon>Russula</taxon>
    </lineage>
</organism>
<dbReference type="InterPro" id="IPR000361">
    <property type="entry name" value="ATAP_core_dom"/>
</dbReference>
<dbReference type="SUPFAM" id="SSF89360">
    <property type="entry name" value="HesB-like domain"/>
    <property type="match status" value="1"/>
</dbReference>
<sequence>MGARMPKGLWMWMLRRFLLGSQPARGNSQVTAMTSALRLLSLARNRTFVTTQLRRAAPAPTPPATPAILRRSPTAEDIQTAELDVEPLAQGDAQLTLTERAAQQLYRISSQQELSGSALRISVESGGCHGYQYKMELTQQRALEDYEFEHPVVTRARVIVDAVSLTLLRGSTIDFATELIGSSFRVVNNPQAVGSGCGCGVSWEAKT</sequence>
<feature type="chain" id="PRO_5040357213" description="Core domain-containing protein" evidence="2">
    <location>
        <begin position="29"/>
        <end position="207"/>
    </location>
</feature>
<protein>
    <recommendedName>
        <fullName evidence="3">Core domain-containing protein</fullName>
    </recommendedName>
</protein>
<gene>
    <name evidence="4" type="ORF">DFH94DRAFT_84361</name>
</gene>
<dbReference type="AlphaFoldDB" id="A0A9P5T7A5"/>
<proteinExistence type="inferred from homology"/>
<feature type="signal peptide" evidence="2">
    <location>
        <begin position="1"/>
        <end position="28"/>
    </location>
</feature>
<comment type="caution">
    <text evidence="4">The sequence shown here is derived from an EMBL/GenBank/DDBJ whole genome shotgun (WGS) entry which is preliminary data.</text>
</comment>
<dbReference type="PANTHER" id="PTHR43011">
    <property type="entry name" value="IRON-SULFUR CLUSTER ASSEMBLY 2 HOMOLOG, MITOCHONDRIAL"/>
    <property type="match status" value="1"/>
</dbReference>
<evidence type="ECO:0000259" key="3">
    <source>
        <dbReference type="Pfam" id="PF01521"/>
    </source>
</evidence>
<name>A0A9P5T7A5_9AGAM</name>
<dbReference type="GO" id="GO:0051537">
    <property type="term" value="F:2 iron, 2 sulfur cluster binding"/>
    <property type="evidence" value="ECO:0007669"/>
    <property type="project" value="TreeGrafter"/>
</dbReference>
<evidence type="ECO:0000256" key="1">
    <source>
        <dbReference type="ARBA" id="ARBA00006718"/>
    </source>
</evidence>
<dbReference type="GO" id="GO:0051539">
    <property type="term" value="F:4 iron, 4 sulfur cluster binding"/>
    <property type="evidence" value="ECO:0007669"/>
    <property type="project" value="TreeGrafter"/>
</dbReference>
<dbReference type="FunFam" id="2.60.300.12:FF:000010">
    <property type="entry name" value="Unplaced genomic scaffold supercont1.5, whole genome shotgun sequence"/>
    <property type="match status" value="1"/>
</dbReference>
<dbReference type="NCBIfam" id="TIGR00049">
    <property type="entry name" value="iron-sulfur cluster assembly accessory protein"/>
    <property type="match status" value="1"/>
</dbReference>
<accession>A0A9P5T7A5</accession>
<dbReference type="EMBL" id="WHVB01000012">
    <property type="protein sequence ID" value="KAF8478205.1"/>
    <property type="molecule type" value="Genomic_DNA"/>
</dbReference>
<keyword evidence="2" id="KW-0732">Signal</keyword>
<evidence type="ECO:0000256" key="2">
    <source>
        <dbReference type="SAM" id="SignalP"/>
    </source>
</evidence>
<reference evidence="4" key="1">
    <citation type="submission" date="2019-10" db="EMBL/GenBank/DDBJ databases">
        <authorList>
            <consortium name="DOE Joint Genome Institute"/>
            <person name="Kuo A."/>
            <person name="Miyauchi S."/>
            <person name="Kiss E."/>
            <person name="Drula E."/>
            <person name="Kohler A."/>
            <person name="Sanchez-Garcia M."/>
            <person name="Andreopoulos B."/>
            <person name="Barry K.W."/>
            <person name="Bonito G."/>
            <person name="Buee M."/>
            <person name="Carver A."/>
            <person name="Chen C."/>
            <person name="Cichocki N."/>
            <person name="Clum A."/>
            <person name="Culley D."/>
            <person name="Crous P.W."/>
            <person name="Fauchery L."/>
            <person name="Girlanda M."/>
            <person name="Hayes R."/>
            <person name="Keri Z."/>
            <person name="LaButti K."/>
            <person name="Lipzen A."/>
            <person name="Lombard V."/>
            <person name="Magnuson J."/>
            <person name="Maillard F."/>
            <person name="Morin E."/>
            <person name="Murat C."/>
            <person name="Nolan M."/>
            <person name="Ohm R."/>
            <person name="Pangilinan J."/>
            <person name="Pereira M."/>
            <person name="Perotto S."/>
            <person name="Peter M."/>
            <person name="Riley R."/>
            <person name="Sitrit Y."/>
            <person name="Stielow B."/>
            <person name="Szollosi G."/>
            <person name="Zifcakova L."/>
            <person name="Stursova M."/>
            <person name="Spatafora J.W."/>
            <person name="Tedersoo L."/>
            <person name="Vaario L.-M."/>
            <person name="Yamada A."/>
            <person name="Yan M."/>
            <person name="Wang P."/>
            <person name="Xu J."/>
            <person name="Bruns T."/>
            <person name="Baldrian P."/>
            <person name="Vilgalys R."/>
            <person name="Henrissat B."/>
            <person name="Grigoriev I.V."/>
            <person name="Hibbett D."/>
            <person name="Nagy L.G."/>
            <person name="Martin F.M."/>
        </authorList>
    </citation>
    <scope>NUCLEOTIDE SEQUENCE</scope>
    <source>
        <strain evidence="4">Prilba</strain>
    </source>
</reference>
<dbReference type="InterPro" id="IPR035903">
    <property type="entry name" value="HesB-like_dom_sf"/>
</dbReference>
<reference evidence="4" key="2">
    <citation type="journal article" date="2020" name="Nat. Commun.">
        <title>Large-scale genome sequencing of mycorrhizal fungi provides insights into the early evolution of symbiotic traits.</title>
        <authorList>
            <person name="Miyauchi S."/>
            <person name="Kiss E."/>
            <person name="Kuo A."/>
            <person name="Drula E."/>
            <person name="Kohler A."/>
            <person name="Sanchez-Garcia M."/>
            <person name="Morin E."/>
            <person name="Andreopoulos B."/>
            <person name="Barry K.W."/>
            <person name="Bonito G."/>
            <person name="Buee M."/>
            <person name="Carver A."/>
            <person name="Chen C."/>
            <person name="Cichocki N."/>
            <person name="Clum A."/>
            <person name="Culley D."/>
            <person name="Crous P.W."/>
            <person name="Fauchery L."/>
            <person name="Girlanda M."/>
            <person name="Hayes R.D."/>
            <person name="Keri Z."/>
            <person name="LaButti K."/>
            <person name="Lipzen A."/>
            <person name="Lombard V."/>
            <person name="Magnuson J."/>
            <person name="Maillard F."/>
            <person name="Murat C."/>
            <person name="Nolan M."/>
            <person name="Ohm R.A."/>
            <person name="Pangilinan J."/>
            <person name="Pereira M.F."/>
            <person name="Perotto S."/>
            <person name="Peter M."/>
            <person name="Pfister S."/>
            <person name="Riley R."/>
            <person name="Sitrit Y."/>
            <person name="Stielow J.B."/>
            <person name="Szollosi G."/>
            <person name="Zifcakova L."/>
            <person name="Stursova M."/>
            <person name="Spatafora J.W."/>
            <person name="Tedersoo L."/>
            <person name="Vaario L.M."/>
            <person name="Yamada A."/>
            <person name="Yan M."/>
            <person name="Wang P."/>
            <person name="Xu J."/>
            <person name="Bruns T."/>
            <person name="Baldrian P."/>
            <person name="Vilgalys R."/>
            <person name="Dunand C."/>
            <person name="Henrissat B."/>
            <person name="Grigoriev I.V."/>
            <person name="Hibbett D."/>
            <person name="Nagy L.G."/>
            <person name="Martin F.M."/>
        </authorList>
    </citation>
    <scope>NUCLEOTIDE SEQUENCE</scope>
    <source>
        <strain evidence="4">Prilba</strain>
    </source>
</reference>
<comment type="similarity">
    <text evidence="1">Belongs to the HesB/IscA family.</text>
</comment>
<dbReference type="PANTHER" id="PTHR43011:SF1">
    <property type="entry name" value="IRON-SULFUR CLUSTER ASSEMBLY 2 HOMOLOG, MITOCHONDRIAL"/>
    <property type="match status" value="1"/>
</dbReference>
<evidence type="ECO:0000313" key="4">
    <source>
        <dbReference type="EMBL" id="KAF8478205.1"/>
    </source>
</evidence>
<keyword evidence="5" id="KW-1185">Reference proteome</keyword>
<feature type="domain" description="Core" evidence="3">
    <location>
        <begin position="94"/>
        <end position="200"/>
    </location>
</feature>
<dbReference type="Gene3D" id="2.60.300.12">
    <property type="entry name" value="HesB-like domain"/>
    <property type="match status" value="1"/>
</dbReference>
<dbReference type="GO" id="GO:0005739">
    <property type="term" value="C:mitochondrion"/>
    <property type="evidence" value="ECO:0007669"/>
    <property type="project" value="TreeGrafter"/>
</dbReference>
<dbReference type="GO" id="GO:0016226">
    <property type="term" value="P:iron-sulfur cluster assembly"/>
    <property type="evidence" value="ECO:0007669"/>
    <property type="project" value="InterPro"/>
</dbReference>
<dbReference type="Proteomes" id="UP000759537">
    <property type="component" value="Unassembled WGS sequence"/>
</dbReference>
<dbReference type="Pfam" id="PF01521">
    <property type="entry name" value="Fe-S_biosyn"/>
    <property type="match status" value="1"/>
</dbReference>
<dbReference type="GO" id="GO:0005506">
    <property type="term" value="F:iron ion binding"/>
    <property type="evidence" value="ECO:0007669"/>
    <property type="project" value="TreeGrafter"/>
</dbReference>
<evidence type="ECO:0000313" key="5">
    <source>
        <dbReference type="Proteomes" id="UP000759537"/>
    </source>
</evidence>